<dbReference type="PANTHER" id="PTHR30482">
    <property type="entry name" value="HIGH-AFFINITY BRANCHED-CHAIN AMINO ACID TRANSPORT SYSTEM PERMEASE"/>
    <property type="match status" value="1"/>
</dbReference>
<evidence type="ECO:0000313" key="7">
    <source>
        <dbReference type="EMBL" id="KMO42757.1"/>
    </source>
</evidence>
<dbReference type="Proteomes" id="UP000035955">
    <property type="component" value="Unassembled WGS sequence"/>
</dbReference>
<dbReference type="InterPro" id="IPR001851">
    <property type="entry name" value="ABC_transp_permease"/>
</dbReference>
<evidence type="ECO:0000256" key="1">
    <source>
        <dbReference type="ARBA" id="ARBA00004651"/>
    </source>
</evidence>
<feature type="transmembrane region" description="Helical" evidence="6">
    <location>
        <begin position="278"/>
        <end position="301"/>
    </location>
</feature>
<dbReference type="RefSeq" id="WP_048442516.1">
    <property type="nucleotide sequence ID" value="NZ_LABY01000013.1"/>
</dbReference>
<evidence type="ECO:0000256" key="4">
    <source>
        <dbReference type="ARBA" id="ARBA00022989"/>
    </source>
</evidence>
<dbReference type="CDD" id="cd06581">
    <property type="entry name" value="TM_PBP1_LivM_like"/>
    <property type="match status" value="1"/>
</dbReference>
<reference evidence="7 8" key="1">
    <citation type="submission" date="2015-03" db="EMBL/GenBank/DDBJ databases">
        <title>Genome sequencing of Methylobacterium variabile DSM 16961.</title>
        <authorList>
            <person name="Chaudhry V."/>
            <person name="Patil P.B."/>
        </authorList>
    </citation>
    <scope>NUCLEOTIDE SEQUENCE [LARGE SCALE GENOMIC DNA]</scope>
    <source>
        <strain evidence="7 8">DSM 16961</strain>
    </source>
</reference>
<accession>A0A0J6TA33</accession>
<gene>
    <name evidence="7" type="ORF">VQ02_02215</name>
</gene>
<feature type="transmembrane region" description="Helical" evidence="6">
    <location>
        <begin position="240"/>
        <end position="266"/>
    </location>
</feature>
<feature type="transmembrane region" description="Helical" evidence="6">
    <location>
        <begin position="109"/>
        <end position="128"/>
    </location>
</feature>
<evidence type="ECO:0000256" key="5">
    <source>
        <dbReference type="ARBA" id="ARBA00023136"/>
    </source>
</evidence>
<keyword evidence="3 6" id="KW-0812">Transmembrane</keyword>
<feature type="transmembrane region" description="Helical" evidence="6">
    <location>
        <begin position="83"/>
        <end position="102"/>
    </location>
</feature>
<sequence length="325" mass="33644">MALRALALAAFLAIGFALSLSVSEYSLRLLNLAAISATAVIGLNFAFGYAGLISLGHSAFMGLGAYILAILTTQAGWSPWLAALPAILGTGLAAILIGVPLLRLKGHYLALATLGLNVSFGIVAANWIEVTGGTNGISKIPGVSVLGHSLEGERPFLWLALVVIAVLAVAASLIQRSRYGRAMMAVRDDETAAAMTGINVTATKVAAFALSAVYAAVAGCLFAAHVHFISPDDFNFAHSITFLSMLIVGGEGTIAGAIIGAVLLTFLPEWLRVLGESYLAFFGLMMLAILIFMPTGIVGLLSRLRRPARSEAPAALVAPGEGARP</sequence>
<dbReference type="PATRIC" id="fig|298794.3.peg.952"/>
<dbReference type="Pfam" id="PF02653">
    <property type="entry name" value="BPD_transp_2"/>
    <property type="match status" value="1"/>
</dbReference>
<evidence type="ECO:0000256" key="2">
    <source>
        <dbReference type="ARBA" id="ARBA00022475"/>
    </source>
</evidence>
<dbReference type="EMBL" id="LABY01000013">
    <property type="protein sequence ID" value="KMO42757.1"/>
    <property type="molecule type" value="Genomic_DNA"/>
</dbReference>
<dbReference type="AlphaFoldDB" id="A0A0J6TA33"/>
<keyword evidence="2" id="KW-1003">Cell membrane</keyword>
<evidence type="ECO:0000313" key="8">
    <source>
        <dbReference type="Proteomes" id="UP000035955"/>
    </source>
</evidence>
<dbReference type="GO" id="GO:0005886">
    <property type="term" value="C:plasma membrane"/>
    <property type="evidence" value="ECO:0007669"/>
    <property type="project" value="UniProtKB-SubCell"/>
</dbReference>
<evidence type="ECO:0008006" key="9">
    <source>
        <dbReference type="Google" id="ProtNLM"/>
    </source>
</evidence>
<keyword evidence="8" id="KW-1185">Reference proteome</keyword>
<evidence type="ECO:0000256" key="6">
    <source>
        <dbReference type="SAM" id="Phobius"/>
    </source>
</evidence>
<feature type="transmembrane region" description="Helical" evidence="6">
    <location>
        <begin position="156"/>
        <end position="174"/>
    </location>
</feature>
<comment type="subcellular location">
    <subcellularLocation>
        <location evidence="1">Cell membrane</location>
        <topology evidence="1">Multi-pass membrane protein</topology>
    </subcellularLocation>
</comment>
<feature type="transmembrane region" description="Helical" evidence="6">
    <location>
        <begin position="205"/>
        <end position="228"/>
    </location>
</feature>
<name>A0A0J6TA33_9HYPH</name>
<dbReference type="InterPro" id="IPR043428">
    <property type="entry name" value="LivM-like"/>
</dbReference>
<keyword evidence="5 6" id="KW-0472">Membrane</keyword>
<proteinExistence type="predicted"/>
<organism evidence="7 8">
    <name type="scientific">Methylobacterium variabile</name>
    <dbReference type="NCBI Taxonomy" id="298794"/>
    <lineage>
        <taxon>Bacteria</taxon>
        <taxon>Pseudomonadati</taxon>
        <taxon>Pseudomonadota</taxon>
        <taxon>Alphaproteobacteria</taxon>
        <taxon>Hyphomicrobiales</taxon>
        <taxon>Methylobacteriaceae</taxon>
        <taxon>Methylobacterium</taxon>
    </lineage>
</organism>
<keyword evidence="4 6" id="KW-1133">Transmembrane helix</keyword>
<feature type="transmembrane region" description="Helical" evidence="6">
    <location>
        <begin position="31"/>
        <end position="52"/>
    </location>
</feature>
<evidence type="ECO:0000256" key="3">
    <source>
        <dbReference type="ARBA" id="ARBA00022692"/>
    </source>
</evidence>
<dbReference type="OrthoDB" id="9804361at2"/>
<protein>
    <recommendedName>
        <fullName evidence="9">ABC transporter permease</fullName>
    </recommendedName>
</protein>
<comment type="caution">
    <text evidence="7">The sequence shown here is derived from an EMBL/GenBank/DDBJ whole genome shotgun (WGS) entry which is preliminary data.</text>
</comment>
<dbReference type="GO" id="GO:0015658">
    <property type="term" value="F:branched-chain amino acid transmembrane transporter activity"/>
    <property type="evidence" value="ECO:0007669"/>
    <property type="project" value="InterPro"/>
</dbReference>
<dbReference type="PANTHER" id="PTHR30482:SF10">
    <property type="entry name" value="HIGH-AFFINITY BRANCHED-CHAIN AMINO ACID TRANSPORT PROTEIN BRAE"/>
    <property type="match status" value="1"/>
</dbReference>